<dbReference type="EMBL" id="MEKH01000010">
    <property type="protein sequence ID" value="ODO01406.1"/>
    <property type="molecule type" value="Genomic_DNA"/>
</dbReference>
<name>A0A1E3JL72_9TREE</name>
<evidence type="ECO:0000313" key="3">
    <source>
        <dbReference type="Proteomes" id="UP000095149"/>
    </source>
</evidence>
<evidence type="ECO:0000313" key="2">
    <source>
        <dbReference type="EMBL" id="ODO01406.1"/>
    </source>
</evidence>
<protein>
    <submittedName>
        <fullName evidence="2">Uncharacterized protein</fullName>
    </submittedName>
</protein>
<dbReference type="AlphaFoldDB" id="A0A1E3JL72"/>
<evidence type="ECO:0000256" key="1">
    <source>
        <dbReference type="SAM" id="MobiDB-lite"/>
    </source>
</evidence>
<comment type="caution">
    <text evidence="2">The sequence shown here is derived from an EMBL/GenBank/DDBJ whole genome shotgun (WGS) entry which is preliminary data.</text>
</comment>
<dbReference type="OrthoDB" id="10609427at2759"/>
<accession>A0A1E3JL72</accession>
<feature type="region of interest" description="Disordered" evidence="1">
    <location>
        <begin position="203"/>
        <end position="242"/>
    </location>
</feature>
<reference evidence="2 3" key="1">
    <citation type="submission" date="2016-06" db="EMBL/GenBank/DDBJ databases">
        <title>Evolution of pathogenesis and genome organization in the Tremellales.</title>
        <authorList>
            <person name="Cuomo C."/>
            <person name="Litvintseva A."/>
            <person name="Heitman J."/>
            <person name="Chen Y."/>
            <person name="Sun S."/>
            <person name="Springer D."/>
            <person name="Dromer F."/>
            <person name="Young S."/>
            <person name="Zeng Q."/>
            <person name="Chapman S."/>
            <person name="Gujja S."/>
            <person name="Saif S."/>
            <person name="Birren B."/>
        </authorList>
    </citation>
    <scope>NUCLEOTIDE SEQUENCE [LARGE SCALE GENOMIC DNA]</scope>
    <source>
        <strain evidence="2 3">CBS 6273</strain>
    </source>
</reference>
<proteinExistence type="predicted"/>
<dbReference type="Proteomes" id="UP000095149">
    <property type="component" value="Unassembled WGS sequence"/>
</dbReference>
<gene>
    <name evidence="2" type="ORF">I350_06225</name>
</gene>
<organism evidence="2 3">
    <name type="scientific">Cryptococcus amylolentus CBS 6273</name>
    <dbReference type="NCBI Taxonomy" id="1296118"/>
    <lineage>
        <taxon>Eukaryota</taxon>
        <taxon>Fungi</taxon>
        <taxon>Dikarya</taxon>
        <taxon>Basidiomycota</taxon>
        <taxon>Agaricomycotina</taxon>
        <taxon>Tremellomycetes</taxon>
        <taxon>Tremellales</taxon>
        <taxon>Cryptococcaceae</taxon>
        <taxon>Cryptococcus</taxon>
    </lineage>
</organism>
<sequence>MSHDEHRRGSTLKESIDKQIYFLFHDTDLLDSSSSPELTSVPAFSSDEGRAVKEVGVVEEKIDLLVDTLLQDSASCFFQPVPEHMKYRKRKRLALGMEFAPRPRASSRAPSGSKWTGPSFSAQYSALANAVLGSETCAFCHLCPIYCLHAASLAYLPSPPATPSKVIPTLEAECFVLQPVPEHMKYRKRKRLALGMEIAPRPRASSRAPLGSKVLKGGGSNGAQVAESAGLGPQVSVGQNGG</sequence>